<dbReference type="SUPFAM" id="SSF88659">
    <property type="entry name" value="Sigma3 and sigma4 domains of RNA polymerase sigma factors"/>
    <property type="match status" value="1"/>
</dbReference>
<evidence type="ECO:0000313" key="1">
    <source>
        <dbReference type="EMBL" id="WUQ82642.1"/>
    </source>
</evidence>
<dbReference type="InterPro" id="IPR036388">
    <property type="entry name" value="WH-like_DNA-bd_sf"/>
</dbReference>
<dbReference type="RefSeq" id="WP_328953697.1">
    <property type="nucleotide sequence ID" value="NZ_CP108110.1"/>
</dbReference>
<evidence type="ECO:0008006" key="4">
    <source>
        <dbReference type="Google" id="ProtNLM"/>
    </source>
</evidence>
<dbReference type="EMBL" id="CP108110">
    <property type="protein sequence ID" value="WUQ82642.1"/>
    <property type="molecule type" value="Genomic_DNA"/>
</dbReference>
<reference evidence="1" key="1">
    <citation type="submission" date="2022-10" db="EMBL/GenBank/DDBJ databases">
        <title>The complete genomes of actinobacterial strains from the NBC collection.</title>
        <authorList>
            <person name="Joergensen T.S."/>
            <person name="Alvarez Arevalo M."/>
            <person name="Sterndorff E.B."/>
            <person name="Faurdal D."/>
            <person name="Vuksanovic O."/>
            <person name="Mourched A.-S."/>
            <person name="Charusanti P."/>
            <person name="Shaw S."/>
            <person name="Blin K."/>
            <person name="Weber T."/>
        </authorList>
    </citation>
    <scope>NUCLEOTIDE SEQUENCE</scope>
    <source>
        <strain evidence="1">NBC_00222</strain>
    </source>
</reference>
<name>A0ABZ1TUN1_9ACTN</name>
<dbReference type="Gene3D" id="1.10.10.10">
    <property type="entry name" value="Winged helix-like DNA-binding domain superfamily/Winged helix DNA-binding domain"/>
    <property type="match status" value="1"/>
</dbReference>
<organism evidence="1 3">
    <name type="scientific">Kitasatospora purpeofusca</name>
    <dbReference type="NCBI Taxonomy" id="67352"/>
    <lineage>
        <taxon>Bacteria</taxon>
        <taxon>Bacillati</taxon>
        <taxon>Actinomycetota</taxon>
        <taxon>Actinomycetes</taxon>
        <taxon>Kitasatosporales</taxon>
        <taxon>Streptomycetaceae</taxon>
        <taxon>Kitasatospora</taxon>
    </lineage>
</organism>
<proteinExistence type="predicted"/>
<gene>
    <name evidence="1" type="ORF">OHA16_06370</name>
    <name evidence="2" type="ORF">OHA16_11920</name>
</gene>
<dbReference type="InterPro" id="IPR013324">
    <property type="entry name" value="RNA_pol_sigma_r3/r4-like"/>
</dbReference>
<evidence type="ECO:0000313" key="2">
    <source>
        <dbReference type="EMBL" id="WUQ83611.1"/>
    </source>
</evidence>
<keyword evidence="3" id="KW-1185">Reference proteome</keyword>
<accession>A0ABZ1TUN1</accession>
<evidence type="ECO:0000313" key="3">
    <source>
        <dbReference type="Proteomes" id="UP001432222"/>
    </source>
</evidence>
<dbReference type="EMBL" id="CP108110">
    <property type="protein sequence ID" value="WUQ83611.1"/>
    <property type="molecule type" value="Genomic_DNA"/>
</dbReference>
<sequence>MPSSCITPALISLAQTPKPLTALTGVGKLDRGRVATEEILTELEGIARSVSRKRAQQMEGDSHQAAQDIAQEMRLSFWRAIHTWDVNGENTAQFTSYAFQRAKLDGRAVTARENAPGVPRSASAAFMGALSRSGGDFAAAKAELVNHPDPQVRFSPERADAVAAAFDRPVPLADVSESALDASTAQDPDRLVEYTALGTTPRPRRVHTEVRNGREEVAWTTTVGWCTDLQPSLLHNPLAISRDAVRCKGVRVTGTKRGKHATGAIIDRATENESSARFAAAAEVKAAELLAAMSPTEAAIARAAFGFGGNPPMLTDAGKLDATAIAEALGKTPGTVKATWSRALKKLRAAA</sequence>
<dbReference type="Proteomes" id="UP001432222">
    <property type="component" value="Chromosome"/>
</dbReference>
<protein>
    <recommendedName>
        <fullName evidence="4">RNA polymerase sigma-70 region 2 domain-containing protein</fullName>
    </recommendedName>
</protein>